<dbReference type="Proteomes" id="UP001597510">
    <property type="component" value="Unassembled WGS sequence"/>
</dbReference>
<dbReference type="EMBL" id="JBHULC010000011">
    <property type="protein sequence ID" value="MFD2521834.1"/>
    <property type="molecule type" value="Genomic_DNA"/>
</dbReference>
<gene>
    <name evidence="2" type="ORF">ACFSR2_13130</name>
</gene>
<feature type="chain" id="PRO_5045458620" evidence="1">
    <location>
        <begin position="19"/>
        <end position="393"/>
    </location>
</feature>
<keyword evidence="1" id="KW-0732">Signal</keyword>
<evidence type="ECO:0000313" key="3">
    <source>
        <dbReference type="Proteomes" id="UP001597510"/>
    </source>
</evidence>
<evidence type="ECO:0000256" key="1">
    <source>
        <dbReference type="SAM" id="SignalP"/>
    </source>
</evidence>
<protein>
    <submittedName>
        <fullName evidence="2">Uncharacterized protein</fullName>
    </submittedName>
</protein>
<sequence length="393" mass="45463">MKTPLLLLSLFITLFCCAQQQFQVNHGIDTSNVYTKAILKKWKKYVSYDADYLNREAQQTFGGFWSERMIKKYKYPDLLNYCGALSPSLLGLGLSNKVIAISKRNGFYWLKSIFYYAENDSVFVPIAITNYPFTNENNDFRLHNTLLLNTSTWKKKTVGQIVYHYNSSHKFNSKTAFKANSAYLQLTSLFGIKPEKLNYYIFENCDNLYQTIGFDYRIGMGGENNRCGYYDAKNNNIYTGGYENPEFHEHEIIHIINNSFSNAHDWFLAGISGYWGGHFGKNLNYHIDRVYDYLKKNPDVNLNNILAHSKLDDFTNPTYVYGGIFCHLALQKNGINGLKRLLSYGTSDDDFYNAIDKELGIQENEIHTTMMKLLEEYSTKKIPTISYRDLSGK</sequence>
<comment type="caution">
    <text evidence="2">The sequence shown here is derived from an EMBL/GenBank/DDBJ whole genome shotgun (WGS) entry which is preliminary data.</text>
</comment>
<accession>A0ABW5J769</accession>
<reference evidence="3" key="1">
    <citation type="journal article" date="2019" name="Int. J. Syst. Evol. Microbiol.">
        <title>The Global Catalogue of Microorganisms (GCM) 10K type strain sequencing project: providing services to taxonomists for standard genome sequencing and annotation.</title>
        <authorList>
            <consortium name="The Broad Institute Genomics Platform"/>
            <consortium name="The Broad Institute Genome Sequencing Center for Infectious Disease"/>
            <person name="Wu L."/>
            <person name="Ma J."/>
        </authorList>
    </citation>
    <scope>NUCLEOTIDE SEQUENCE [LARGE SCALE GENOMIC DNA]</scope>
    <source>
        <strain evidence="3">KCTC 52344</strain>
    </source>
</reference>
<keyword evidence="3" id="KW-1185">Reference proteome</keyword>
<evidence type="ECO:0000313" key="2">
    <source>
        <dbReference type="EMBL" id="MFD2521834.1"/>
    </source>
</evidence>
<feature type="signal peptide" evidence="1">
    <location>
        <begin position="1"/>
        <end position="18"/>
    </location>
</feature>
<proteinExistence type="predicted"/>
<organism evidence="2 3">
    <name type="scientific">Emticicia soli</name>
    <dbReference type="NCBI Taxonomy" id="2027878"/>
    <lineage>
        <taxon>Bacteria</taxon>
        <taxon>Pseudomonadati</taxon>
        <taxon>Bacteroidota</taxon>
        <taxon>Cytophagia</taxon>
        <taxon>Cytophagales</taxon>
        <taxon>Leadbetterellaceae</taxon>
        <taxon>Emticicia</taxon>
    </lineage>
</organism>
<dbReference type="RefSeq" id="WP_340236109.1">
    <property type="nucleotide sequence ID" value="NZ_JBBEWC010000005.1"/>
</dbReference>
<name>A0ABW5J769_9BACT</name>